<sequence>MPSFQKSLKNGSQLGIIFEYAQQPLPDAVAQAVIIGGDYVCLILAVNIFYGAGLQSLLKDALKALKRE</sequence>
<proteinExistence type="predicted"/>
<dbReference type="eggNOG" id="COG1209">
    <property type="taxonomic scope" value="Bacteria"/>
</dbReference>
<dbReference type="GO" id="GO:0008879">
    <property type="term" value="F:glucose-1-phosphate thymidylyltransferase activity"/>
    <property type="evidence" value="ECO:0007669"/>
    <property type="project" value="UniProtKB-EC"/>
</dbReference>
<evidence type="ECO:0000313" key="4">
    <source>
        <dbReference type="Proteomes" id="UP000005566"/>
    </source>
</evidence>
<dbReference type="InterPro" id="IPR005835">
    <property type="entry name" value="NTP_transferase_dom"/>
</dbReference>
<keyword evidence="3" id="KW-0548">Nucleotidyltransferase</keyword>
<accession>H7FMN3</accession>
<keyword evidence="4" id="KW-1185">Reference proteome</keyword>
<keyword evidence="1" id="KW-0472">Membrane</keyword>
<gene>
    <name evidence="3" type="ORF">HJ01_00340</name>
</gene>
<dbReference type="STRING" id="1086011.HJ01_00340"/>
<keyword evidence="1" id="KW-0812">Transmembrane</keyword>
<comment type="caution">
    <text evidence="3">The sequence shown here is derived from an EMBL/GenBank/DDBJ whole genome shotgun (WGS) entry which is preliminary data.</text>
</comment>
<dbReference type="Proteomes" id="UP000005566">
    <property type="component" value="Unassembled WGS sequence"/>
</dbReference>
<reference evidence="3 4" key="1">
    <citation type="journal article" date="2014" name="Acta Crystallogr. D">
        <title>Structure-based characterization and antifreeze properties of a hyperactive ice-binding protein from the Antarctic bacterium Flavobacterium frigoris PS1.</title>
        <authorList>
            <person name="Do H."/>
            <person name="Kim S.J."/>
            <person name="Kim H.J."/>
            <person name="Lee J.H."/>
        </authorList>
    </citation>
    <scope>NUCLEOTIDE SEQUENCE [LARGE SCALE GENOMIC DNA]</scope>
    <source>
        <strain evidence="3 4">PS1</strain>
    </source>
</reference>
<dbReference type="EC" id="2.7.7.24" evidence="3"/>
<evidence type="ECO:0000313" key="3">
    <source>
        <dbReference type="EMBL" id="EIA10245.1"/>
    </source>
</evidence>
<keyword evidence="1" id="KW-1133">Transmembrane helix</keyword>
<feature type="transmembrane region" description="Helical" evidence="1">
    <location>
        <begin position="28"/>
        <end position="50"/>
    </location>
</feature>
<evidence type="ECO:0000256" key="1">
    <source>
        <dbReference type="SAM" id="Phobius"/>
    </source>
</evidence>
<dbReference type="RefSeq" id="WP_007136517.1">
    <property type="nucleotide sequence ID" value="NZ_AHKF01000008.1"/>
</dbReference>
<evidence type="ECO:0000259" key="2">
    <source>
        <dbReference type="Pfam" id="PF00483"/>
    </source>
</evidence>
<feature type="domain" description="Nucleotidyl transferase" evidence="2">
    <location>
        <begin position="3"/>
        <end position="63"/>
    </location>
</feature>
<dbReference type="OrthoDB" id="9803871at2"/>
<organism evidence="3 4">
    <name type="scientific">Flavobacterium frigoris (strain PS1)</name>
    <dbReference type="NCBI Taxonomy" id="1086011"/>
    <lineage>
        <taxon>Bacteria</taxon>
        <taxon>Pseudomonadati</taxon>
        <taxon>Bacteroidota</taxon>
        <taxon>Flavobacteriia</taxon>
        <taxon>Flavobacteriales</taxon>
        <taxon>Flavobacteriaceae</taxon>
        <taxon>Flavobacterium</taxon>
    </lineage>
</organism>
<dbReference type="Pfam" id="PF00483">
    <property type="entry name" value="NTP_transferase"/>
    <property type="match status" value="1"/>
</dbReference>
<dbReference type="AlphaFoldDB" id="H7FMN3"/>
<name>H7FMN3_FLAFP</name>
<protein>
    <submittedName>
        <fullName evidence="3">Glucose-1-phosphate thymidylyltransferase</fullName>
        <ecNumber evidence="3">2.7.7.24</ecNumber>
    </submittedName>
</protein>
<keyword evidence="3" id="KW-0808">Transferase</keyword>
<dbReference type="PATRIC" id="fig|1086011.3.peg.332"/>
<dbReference type="EMBL" id="AHKF01000008">
    <property type="protein sequence ID" value="EIA10245.1"/>
    <property type="molecule type" value="Genomic_DNA"/>
</dbReference>